<dbReference type="InterPro" id="IPR036641">
    <property type="entry name" value="HPT_dom_sf"/>
</dbReference>
<sequence length="115" mass="13163">MSNIYPELGQRILEMAEGDDEFRVELTSAIYTGLLELKARYSEGTADRDEEKIQQIRHKIKPTVTMFEFDQLADSLQKGKEILDSEGFGDSFDSHFQLFLLLVDSALMEVGRLKN</sequence>
<organism evidence="1 2">
    <name type="scientific">Algoriphagus oliviformis</name>
    <dbReference type="NCBI Taxonomy" id="2811231"/>
    <lineage>
        <taxon>Bacteria</taxon>
        <taxon>Pseudomonadati</taxon>
        <taxon>Bacteroidota</taxon>
        <taxon>Cytophagia</taxon>
        <taxon>Cytophagales</taxon>
        <taxon>Cyclobacteriaceae</taxon>
        <taxon>Algoriphagus</taxon>
    </lineage>
</organism>
<protein>
    <recommendedName>
        <fullName evidence="3">HPt domain-containing protein</fullName>
    </recommendedName>
</protein>
<evidence type="ECO:0000313" key="1">
    <source>
        <dbReference type="EMBL" id="MBN7810824.1"/>
    </source>
</evidence>
<evidence type="ECO:0000313" key="2">
    <source>
        <dbReference type="Proteomes" id="UP000664317"/>
    </source>
</evidence>
<name>A0ABS3C2J6_9BACT</name>
<dbReference type="EMBL" id="JAFKCT010000002">
    <property type="protein sequence ID" value="MBN7810824.1"/>
    <property type="molecule type" value="Genomic_DNA"/>
</dbReference>
<accession>A0ABS3C2J6</accession>
<gene>
    <name evidence="1" type="ORF">J0A68_07650</name>
</gene>
<dbReference type="SUPFAM" id="SSF47226">
    <property type="entry name" value="Histidine-containing phosphotransfer domain, HPT domain"/>
    <property type="match status" value="1"/>
</dbReference>
<keyword evidence="2" id="KW-1185">Reference proteome</keyword>
<reference evidence="1 2" key="1">
    <citation type="submission" date="2021-03" db="EMBL/GenBank/DDBJ databases">
        <title>novel species isolated from a fishpond in China.</title>
        <authorList>
            <person name="Lu H."/>
            <person name="Cai Z."/>
        </authorList>
    </citation>
    <scope>NUCLEOTIDE SEQUENCE [LARGE SCALE GENOMIC DNA]</scope>
    <source>
        <strain evidence="1 2">H41</strain>
    </source>
</reference>
<comment type="caution">
    <text evidence="1">The sequence shown here is derived from an EMBL/GenBank/DDBJ whole genome shotgun (WGS) entry which is preliminary data.</text>
</comment>
<proteinExistence type="predicted"/>
<dbReference type="Proteomes" id="UP000664317">
    <property type="component" value="Unassembled WGS sequence"/>
</dbReference>
<evidence type="ECO:0008006" key="3">
    <source>
        <dbReference type="Google" id="ProtNLM"/>
    </source>
</evidence>
<dbReference type="RefSeq" id="WP_206577594.1">
    <property type="nucleotide sequence ID" value="NZ_JAFKCT010000002.1"/>
</dbReference>